<dbReference type="STRING" id="619805.SAMN05660477_00641"/>
<dbReference type="AlphaFoldDB" id="A0A1T5D4Z5"/>
<sequence>MKKILGIALFTVALVACKKENTKTITKVNPETGKTETVTVEVPAEEEVKVAIVDSAGIFKQKFYLEKGKTYPLIAYQRDIQNVSTPDGKAVSGTSESTDEMTVTVNDFKDNVYDLSVNLVAKRNSTSANGKTVISDTKAAAPKEEQLKGMYTINKAITGNKLAMKMDVNGKIISVTGFDPIYTKISTALSGLVKDAKQRTEIVGNFKKGFNEATIKEQFEKNLKIIPSKGVKIGEKWTTSEDIIPGGDLKLTSTYALTKVEGGKAEISVNGSIPTKSDKQSKEGITHTMSLGGSQTGKIIFDSNTGWILHENISIKTNQKESISDGKKSQSMSQTSTSSIIINPSYK</sequence>
<dbReference type="PROSITE" id="PS51257">
    <property type="entry name" value="PROKAR_LIPOPROTEIN"/>
    <property type="match status" value="1"/>
</dbReference>
<proteinExistence type="predicted"/>
<accession>A0A1T5D4Z5</accession>
<dbReference type="RefSeq" id="WP_245797127.1">
    <property type="nucleotide sequence ID" value="NZ_FUYZ01000001.1"/>
</dbReference>
<evidence type="ECO:0000256" key="1">
    <source>
        <dbReference type="SAM" id="MobiDB-lite"/>
    </source>
</evidence>
<feature type="region of interest" description="Disordered" evidence="1">
    <location>
        <begin position="318"/>
        <end position="347"/>
    </location>
</feature>
<dbReference type="EMBL" id="FUYZ01000001">
    <property type="protein sequence ID" value="SKB66838.1"/>
    <property type="molecule type" value="Genomic_DNA"/>
</dbReference>
<reference evidence="2 3" key="1">
    <citation type="submission" date="2017-02" db="EMBL/GenBank/DDBJ databases">
        <authorList>
            <person name="Peterson S.W."/>
        </authorList>
    </citation>
    <scope>NUCLEOTIDE SEQUENCE [LARGE SCALE GENOMIC DNA]</scope>
    <source>
        <strain evidence="2 3">DSM 22323</strain>
    </source>
</reference>
<dbReference type="InterPro" id="IPR046230">
    <property type="entry name" value="DUF6263"/>
</dbReference>
<feature type="compositionally biased region" description="Low complexity" evidence="1">
    <location>
        <begin position="329"/>
        <end position="347"/>
    </location>
</feature>
<feature type="compositionally biased region" description="Basic and acidic residues" evidence="1">
    <location>
        <begin position="318"/>
        <end position="328"/>
    </location>
</feature>
<evidence type="ECO:0008006" key="4">
    <source>
        <dbReference type="Google" id="ProtNLM"/>
    </source>
</evidence>
<dbReference type="Pfam" id="PF19777">
    <property type="entry name" value="DUF6263"/>
    <property type="match status" value="1"/>
</dbReference>
<protein>
    <recommendedName>
        <fullName evidence="4">Lipoprotein</fullName>
    </recommendedName>
</protein>
<name>A0A1T5D4Z5_9FLAO</name>
<gene>
    <name evidence="2" type="ORF">SAMN05660477_00641</name>
</gene>
<dbReference type="Proteomes" id="UP000191112">
    <property type="component" value="Unassembled WGS sequence"/>
</dbReference>
<evidence type="ECO:0000313" key="3">
    <source>
        <dbReference type="Proteomes" id="UP000191112"/>
    </source>
</evidence>
<evidence type="ECO:0000313" key="2">
    <source>
        <dbReference type="EMBL" id="SKB66838.1"/>
    </source>
</evidence>
<organism evidence="2 3">
    <name type="scientific">Soonwooa buanensis</name>
    <dbReference type="NCBI Taxonomy" id="619805"/>
    <lineage>
        <taxon>Bacteria</taxon>
        <taxon>Pseudomonadati</taxon>
        <taxon>Bacteroidota</taxon>
        <taxon>Flavobacteriia</taxon>
        <taxon>Flavobacteriales</taxon>
        <taxon>Weeksellaceae</taxon>
        <taxon>Chryseobacterium group</taxon>
        <taxon>Soonwooa</taxon>
    </lineage>
</organism>
<keyword evidence="3" id="KW-1185">Reference proteome</keyword>